<dbReference type="STRING" id="104623.Ser39006_02637"/>
<sequence length="133" mass="13897">MGRKIEVEIDGVIYSGATASAKEQLEMLQIVTRNGILPALGEGSSDMGLVVSLASADTLALNRLKELCIKNGNIVRDGDGVPVAENLFQDSVHNYLLLVGLLLRENVGPFWRLSAGSENGASVAAATSETAAA</sequence>
<evidence type="ECO:0000313" key="1">
    <source>
        <dbReference type="EMBL" id="AUH00856.1"/>
    </source>
</evidence>
<dbReference type="Proteomes" id="UP000233778">
    <property type="component" value="Chromosome"/>
</dbReference>
<dbReference type="EMBL" id="CP025085">
    <property type="protein sequence ID" value="AUH00856.1"/>
    <property type="molecule type" value="Genomic_DNA"/>
</dbReference>
<gene>
    <name evidence="1" type="ORF">CWC46_14185</name>
    <name evidence="2" type="ORF">Ser39006_014190</name>
</gene>
<accession>A0A2I5TKU8</accession>
<dbReference type="OrthoDB" id="6475892at2"/>
<keyword evidence="3" id="KW-1185">Reference proteome</keyword>
<dbReference type="Proteomes" id="UP000017700">
    <property type="component" value="Chromosome"/>
</dbReference>
<protein>
    <submittedName>
        <fullName evidence="2">Uncharacterized protein</fullName>
    </submittedName>
</protein>
<evidence type="ECO:0000313" key="2">
    <source>
        <dbReference type="EMBL" id="AUH05178.1"/>
    </source>
</evidence>
<dbReference type="RefSeq" id="WP_021015900.1">
    <property type="nucleotide sequence ID" value="NZ_CP025084.1"/>
</dbReference>
<reference evidence="2" key="2">
    <citation type="submission" date="2013-09" db="EMBL/GenBank/DDBJ databases">
        <authorList>
            <person name="Wang G."/>
            <person name="Yang Y."/>
            <person name="Su Y."/>
        </authorList>
    </citation>
    <scope>NUCLEOTIDE SEQUENCE</scope>
    <source>
        <strain evidence="2">ATCC 39006</strain>
    </source>
</reference>
<dbReference type="KEGG" id="serq:CWC46_14185"/>
<evidence type="ECO:0000313" key="3">
    <source>
        <dbReference type="Proteomes" id="UP000017700"/>
    </source>
</evidence>
<dbReference type="EMBL" id="CP025084">
    <property type="protein sequence ID" value="AUH05178.1"/>
    <property type="molecule type" value="Genomic_DNA"/>
</dbReference>
<dbReference type="AlphaFoldDB" id="A0A2I5TKU8"/>
<reference evidence="1 4" key="3">
    <citation type="submission" date="2017-11" db="EMBL/GenBank/DDBJ databases">
        <title>Complete genome sequence of Serratia sp. ATCC 39006 LacA.</title>
        <authorList>
            <person name="Hampton H.G."/>
            <person name="Jackson S.A."/>
            <person name="Jauregui R."/>
            <person name="Poulter G.T.M."/>
            <person name="Salmond G.P.C."/>
            <person name="Fineran P.C."/>
        </authorList>
    </citation>
    <scope>NUCLEOTIDE SEQUENCE [LARGE SCALE GENOMIC DNA]</scope>
    <source>
        <strain evidence="1 4">ATCC 39006</strain>
    </source>
</reference>
<organism evidence="2 3">
    <name type="scientific">Serratia sp. (strain ATCC 39006)</name>
    <name type="common">Prodigiosinella confusarubida</name>
    <dbReference type="NCBI Taxonomy" id="104623"/>
    <lineage>
        <taxon>Bacteria</taxon>
        <taxon>Pseudomonadati</taxon>
        <taxon>Pseudomonadota</taxon>
        <taxon>Gammaproteobacteria</taxon>
        <taxon>Enterobacterales</taxon>
        <taxon>Pectobacteriaceae</taxon>
        <taxon>Prodigiosinella</taxon>
    </lineage>
</organism>
<reference evidence="2" key="4">
    <citation type="submission" date="2017-11" db="EMBL/GenBank/DDBJ databases">
        <title>Complete genome sequence of Serratia sp. ATCC 39006.</title>
        <authorList>
            <person name="Hampton H.G."/>
            <person name="Jackson S.A."/>
            <person name="Jauregui R."/>
            <person name="Poulter G.T.M."/>
            <person name="Salmond G.P.C."/>
            <person name="Fineran P.C."/>
        </authorList>
    </citation>
    <scope>NUCLEOTIDE SEQUENCE</scope>
    <source>
        <strain evidence="2">ATCC 39006</strain>
    </source>
</reference>
<evidence type="ECO:0000313" key="4">
    <source>
        <dbReference type="Proteomes" id="UP000233778"/>
    </source>
</evidence>
<dbReference type="KEGG" id="sera:Ser39006_014190"/>
<reference evidence="2 3" key="1">
    <citation type="journal article" date="2013" name="Genome Announc.">
        <title>Draft genome sequence of Serratia sp. strain ATCC 39006, a model bacterium for analysis of the biosynthesis and regulation of prodigiosin, a carbapenem, and gas vesicles.</title>
        <authorList>
            <person name="Fineran P.C."/>
            <person name="Iglesias Cans M.C."/>
            <person name="Ramsay J.P."/>
            <person name="Wilf N.M."/>
            <person name="Cossyleon D."/>
            <person name="McNeil M.B."/>
            <person name="Williamson N.R."/>
            <person name="Monson R.E."/>
            <person name="Becher S.A."/>
            <person name="Stanton J.A."/>
            <person name="Brugger K."/>
            <person name="Brown S.D."/>
            <person name="Salmond G.P."/>
        </authorList>
    </citation>
    <scope>NUCLEOTIDE SEQUENCE [LARGE SCALE GENOMIC DNA]</scope>
    <source>
        <strain evidence="2">ATCC 39006</strain>
        <strain evidence="3">ATCC 39006 / SC 11482</strain>
    </source>
</reference>
<name>A0A2I5TKU8_SERS3</name>
<proteinExistence type="predicted"/>